<evidence type="ECO:0000313" key="12">
    <source>
        <dbReference type="Proteomes" id="UP000199412"/>
    </source>
</evidence>
<dbReference type="PANTHER" id="PTHR42778">
    <property type="entry name" value="2-AMINOETHYLPHOSPHONATE--PYRUVATE TRANSAMINASE"/>
    <property type="match status" value="1"/>
</dbReference>
<dbReference type="EMBL" id="FNAP01000004">
    <property type="protein sequence ID" value="SDE19328.1"/>
    <property type="molecule type" value="Genomic_DNA"/>
</dbReference>
<dbReference type="Gene3D" id="3.40.640.10">
    <property type="entry name" value="Type I PLP-dependent aspartate aminotransferase-like (Major domain)"/>
    <property type="match status" value="1"/>
</dbReference>
<dbReference type="PIRSF" id="PIRSF000524">
    <property type="entry name" value="SPT"/>
    <property type="match status" value="1"/>
</dbReference>
<evidence type="ECO:0000256" key="7">
    <source>
        <dbReference type="HAMAP-Rule" id="MF_01376"/>
    </source>
</evidence>
<dbReference type="InterPro" id="IPR015421">
    <property type="entry name" value="PyrdxlP-dep_Trfase_major"/>
</dbReference>
<feature type="binding site" evidence="8">
    <location>
        <position position="357"/>
    </location>
    <ligand>
        <name>substrate</name>
    </ligand>
</feature>
<comment type="cofactor">
    <cofactor evidence="1 7 9">
        <name>pyridoxal 5'-phosphate</name>
        <dbReference type="ChEBI" id="CHEBI:597326"/>
    </cofactor>
</comment>
<sequence length="388" mass="41434">MVPAARAAALTEPPIPKRALMRDPLLLTPGPATTDIAVKAAMLRDWGSWDDDFRAVTAEIRRRLRAILGPAGTDYECVPMQGSGSFVVEAMLGTLVPPDGKALVLMNGAYGKRITRTLQVMGRPPVVLDKGDYLPPTPAEVDTLLAADPAITHVVVVHCETSSGILNPVEAIARVVAGHGRRLLIDAMSSFGALDLDPARIPFDAVVASANKCLEGVPGFGWALVRRDVLEAAAGNAHSLSLDLADQWRHMEATGQWRFTPPTHVVVALRAALDAYEAEGGLPARGARYEANRAALVEAMAGIGIRPFLEPDVMSPIIVTFRCPDDPAFDFPAFYEAVKRRGFVLYPGKLTEAETFRVGCIGQVWPADMRAAVAAVAEACAEMGVSLP</sequence>
<feature type="domain" description="Aminotransferase class V" evidence="10">
    <location>
        <begin position="138"/>
        <end position="311"/>
    </location>
</feature>
<evidence type="ECO:0000256" key="2">
    <source>
        <dbReference type="ARBA" id="ARBA00022576"/>
    </source>
</evidence>
<gene>
    <name evidence="7" type="primary">phnW</name>
    <name evidence="11" type="ORF">SAMN05421720_104126</name>
</gene>
<accession>A0A1G7AWS3</accession>
<evidence type="ECO:0000313" key="11">
    <source>
        <dbReference type="EMBL" id="SDE19328.1"/>
    </source>
</evidence>
<evidence type="ECO:0000256" key="3">
    <source>
        <dbReference type="ARBA" id="ARBA00022679"/>
    </source>
</evidence>
<comment type="function">
    <text evidence="7">Involved in phosphonate degradation.</text>
</comment>
<dbReference type="Gene3D" id="3.90.1150.10">
    <property type="entry name" value="Aspartate Aminotransferase, domain 1"/>
    <property type="match status" value="1"/>
</dbReference>
<feature type="modified residue" description="N6-(pyridoxal phosphate)lysine" evidence="7 9">
    <location>
        <position position="212"/>
    </location>
</feature>
<dbReference type="InterPro" id="IPR012703">
    <property type="entry name" value="NH2EtPonate_pyrv_transaminase"/>
</dbReference>
<evidence type="ECO:0000256" key="8">
    <source>
        <dbReference type="PIRSR" id="PIRSR000524-1"/>
    </source>
</evidence>
<dbReference type="Proteomes" id="UP000199412">
    <property type="component" value="Unassembled WGS sequence"/>
</dbReference>
<comment type="subunit">
    <text evidence="7">Homodimer.</text>
</comment>
<keyword evidence="5 7" id="KW-0670">Pyruvate</keyword>
<dbReference type="SUPFAM" id="SSF53383">
    <property type="entry name" value="PLP-dependent transferases"/>
    <property type="match status" value="1"/>
</dbReference>
<evidence type="ECO:0000256" key="6">
    <source>
        <dbReference type="ARBA" id="ARBA00049460"/>
    </source>
</evidence>
<dbReference type="NCBIfam" id="NF010006">
    <property type="entry name" value="PRK13479.1"/>
    <property type="match status" value="1"/>
</dbReference>
<keyword evidence="12" id="KW-1185">Reference proteome</keyword>
<keyword evidence="4 7" id="KW-0663">Pyridoxal phosphate</keyword>
<evidence type="ECO:0000256" key="4">
    <source>
        <dbReference type="ARBA" id="ARBA00022898"/>
    </source>
</evidence>
<evidence type="ECO:0000256" key="9">
    <source>
        <dbReference type="PIRSR" id="PIRSR000524-50"/>
    </source>
</evidence>
<organism evidence="11 12">
    <name type="scientific">Rhodospira trueperi</name>
    <dbReference type="NCBI Taxonomy" id="69960"/>
    <lineage>
        <taxon>Bacteria</taxon>
        <taxon>Pseudomonadati</taxon>
        <taxon>Pseudomonadota</taxon>
        <taxon>Alphaproteobacteria</taxon>
        <taxon>Rhodospirillales</taxon>
        <taxon>Rhodospirillaceae</taxon>
        <taxon>Rhodospira</taxon>
    </lineage>
</organism>
<dbReference type="EC" id="2.6.1.37" evidence="7"/>
<dbReference type="InterPro" id="IPR015422">
    <property type="entry name" value="PyrdxlP-dep_Trfase_small"/>
</dbReference>
<evidence type="ECO:0000256" key="1">
    <source>
        <dbReference type="ARBA" id="ARBA00001933"/>
    </source>
</evidence>
<dbReference type="AlphaFoldDB" id="A0A1G7AWS3"/>
<keyword evidence="3 7" id="KW-0808">Transferase</keyword>
<evidence type="ECO:0000256" key="5">
    <source>
        <dbReference type="ARBA" id="ARBA00023317"/>
    </source>
</evidence>
<dbReference type="HAMAP" id="MF_01376">
    <property type="entry name" value="PhnW_aminotrans_5"/>
    <property type="match status" value="1"/>
</dbReference>
<comment type="catalytic activity">
    <reaction evidence="6 7">
        <text>(2-aminoethyl)phosphonate + pyruvate = phosphonoacetaldehyde + L-alanine</text>
        <dbReference type="Rhea" id="RHEA:17021"/>
        <dbReference type="ChEBI" id="CHEBI:15361"/>
        <dbReference type="ChEBI" id="CHEBI:57418"/>
        <dbReference type="ChEBI" id="CHEBI:57972"/>
        <dbReference type="ChEBI" id="CHEBI:58383"/>
        <dbReference type="EC" id="2.6.1.37"/>
    </reaction>
</comment>
<comment type="similarity">
    <text evidence="7">Belongs to the class-V pyridoxal-phosphate-dependent aminotransferase family. PhnW subfamily.</text>
</comment>
<dbReference type="InterPro" id="IPR000192">
    <property type="entry name" value="Aminotrans_V_dom"/>
</dbReference>
<dbReference type="PANTHER" id="PTHR42778:SF1">
    <property type="entry name" value="2-AMINOETHYLPHOSPHONATE--PYRUVATE TRANSAMINASE"/>
    <property type="match status" value="1"/>
</dbReference>
<dbReference type="GO" id="GO:0047304">
    <property type="term" value="F:2-aminoethylphosphonate-pyruvate transaminase activity"/>
    <property type="evidence" value="ECO:0007669"/>
    <property type="project" value="UniProtKB-UniRule"/>
</dbReference>
<proteinExistence type="inferred from homology"/>
<dbReference type="InterPro" id="IPR015424">
    <property type="entry name" value="PyrdxlP-dep_Trfase"/>
</dbReference>
<dbReference type="NCBIfam" id="TIGR03301">
    <property type="entry name" value="PhnW-AepZ"/>
    <property type="match status" value="1"/>
</dbReference>
<keyword evidence="2 7" id="KW-0032">Aminotransferase</keyword>
<dbReference type="STRING" id="69960.SAMN05421720_104126"/>
<evidence type="ECO:0000259" key="10">
    <source>
        <dbReference type="Pfam" id="PF00266"/>
    </source>
</evidence>
<dbReference type="NCBIfam" id="TIGR02326">
    <property type="entry name" value="transamin_PhnW"/>
    <property type="match status" value="1"/>
</dbReference>
<dbReference type="InterPro" id="IPR024169">
    <property type="entry name" value="SP_NH2Trfase/AEP_transaminase"/>
</dbReference>
<dbReference type="Pfam" id="PF00266">
    <property type="entry name" value="Aminotran_5"/>
    <property type="match status" value="1"/>
</dbReference>
<dbReference type="GO" id="GO:0019700">
    <property type="term" value="P:organic phosphonate catabolic process"/>
    <property type="evidence" value="ECO:0007669"/>
    <property type="project" value="UniProtKB-UniRule"/>
</dbReference>
<reference evidence="11 12" key="1">
    <citation type="submission" date="2016-10" db="EMBL/GenBank/DDBJ databases">
        <authorList>
            <person name="de Groot N.N."/>
        </authorList>
    </citation>
    <scope>NUCLEOTIDE SEQUENCE [LARGE SCALE GENOMIC DNA]</scope>
    <source>
        <strain evidence="11 12">ATCC 700224</strain>
    </source>
</reference>
<name>A0A1G7AWS3_9PROT</name>
<protein>
    <recommendedName>
        <fullName evidence="7">2-aminoethylphosphonate--pyruvate transaminase</fullName>
        <ecNumber evidence="7">2.6.1.37</ecNumber>
    </recommendedName>
    <alternativeName>
        <fullName evidence="7">2-aminoethylphosphonate aminotransferase</fullName>
    </alternativeName>
    <alternativeName>
        <fullName evidence="7">AEP transaminase</fullName>
        <shortName evidence="7">AEPT</shortName>
    </alternativeName>
</protein>